<dbReference type="EMBL" id="JAAEAA010000024">
    <property type="protein sequence ID" value="NDK57320.1"/>
    <property type="molecule type" value="Genomic_DNA"/>
</dbReference>
<name>A0A6B2HAH0_9BACT</name>
<accession>A0A6B2HAH0</accession>
<gene>
    <name evidence="2" type="ORF">GWO68_15460</name>
</gene>
<reference evidence="2 3" key="1">
    <citation type="submission" date="2020-01" db="EMBL/GenBank/DDBJ databases">
        <authorList>
            <person name="Kim M.K."/>
        </authorList>
    </citation>
    <scope>NUCLEOTIDE SEQUENCE [LARGE SCALE GENOMIC DNA]</scope>
    <source>
        <strain evidence="2 3">BT213</strain>
    </source>
</reference>
<evidence type="ECO:0000313" key="3">
    <source>
        <dbReference type="Proteomes" id="UP000478546"/>
    </source>
</evidence>
<keyword evidence="3" id="KW-1185">Reference proteome</keyword>
<feature type="coiled-coil region" evidence="1">
    <location>
        <begin position="17"/>
        <end position="51"/>
    </location>
</feature>
<protein>
    <recommendedName>
        <fullName evidence="4">Lipoprotein</fullName>
    </recommendedName>
</protein>
<evidence type="ECO:0000256" key="1">
    <source>
        <dbReference type="SAM" id="Coils"/>
    </source>
</evidence>
<evidence type="ECO:0008006" key="4">
    <source>
        <dbReference type="Google" id="ProtNLM"/>
    </source>
</evidence>
<comment type="caution">
    <text evidence="2">The sequence shown here is derived from an EMBL/GenBank/DDBJ whole genome shotgun (WGS) entry which is preliminary data.</text>
</comment>
<dbReference type="RefSeq" id="WP_162347380.1">
    <property type="nucleotide sequence ID" value="NZ_JAAEAA010000024.1"/>
</dbReference>
<proteinExistence type="predicted"/>
<dbReference type="AlphaFoldDB" id="A0A6B2HAH0"/>
<sequence>MKTNIFSSLAFLILTGCSDDSNQKQRLNSEVAALELERAKKQEIYDNIENNLNVSDLKNLILASDSVYLLIGEDSPHKVPLPVSEKLTKRKDIERLVNFIPNDTSTLPLITNHNSSVIPPPIKFGKPIGALKIYTNSFKTVWINTVWIDIYIDSTGTYFYTVASMKKKSFTKEGHAYFKEKFKEYKSF</sequence>
<dbReference type="Proteomes" id="UP000478546">
    <property type="component" value="Unassembled WGS sequence"/>
</dbReference>
<organism evidence="2 3">
    <name type="scientific">Pontibacter fetidus</name>
    <dbReference type="NCBI Taxonomy" id="2700082"/>
    <lineage>
        <taxon>Bacteria</taxon>
        <taxon>Pseudomonadati</taxon>
        <taxon>Bacteroidota</taxon>
        <taxon>Cytophagia</taxon>
        <taxon>Cytophagales</taxon>
        <taxon>Hymenobacteraceae</taxon>
        <taxon>Pontibacter</taxon>
    </lineage>
</organism>
<evidence type="ECO:0000313" key="2">
    <source>
        <dbReference type="EMBL" id="NDK57320.1"/>
    </source>
</evidence>
<dbReference type="PROSITE" id="PS51257">
    <property type="entry name" value="PROKAR_LIPOPROTEIN"/>
    <property type="match status" value="1"/>
</dbReference>
<keyword evidence="1" id="KW-0175">Coiled coil</keyword>